<dbReference type="EMBL" id="VZRS01009909">
    <property type="protein sequence ID" value="NWW64135.1"/>
    <property type="molecule type" value="Genomic_DNA"/>
</dbReference>
<sequence>MKISLVLLVLLLAAAWAGRQGMSFRSSKVTCCSKEMFSRQKIPEFRIKEYQYTPSTCTHKAVLVTLPRGMVCVDPQESWFQEYLSKQKKPNSTSK</sequence>
<dbReference type="GO" id="GO:0006955">
    <property type="term" value="P:immune response"/>
    <property type="evidence" value="ECO:0007669"/>
    <property type="project" value="InterPro"/>
</dbReference>
<comment type="caution">
    <text evidence="7">The sequence shown here is derived from an EMBL/GenBank/DDBJ whole genome shotgun (WGS) entry which is preliminary data.</text>
</comment>
<keyword evidence="4 5" id="KW-0732">Signal</keyword>
<reference evidence="7 8" key="1">
    <citation type="submission" date="2019-09" db="EMBL/GenBank/DDBJ databases">
        <title>Bird 10,000 Genomes (B10K) Project - Family phase.</title>
        <authorList>
            <person name="Zhang G."/>
        </authorList>
    </citation>
    <scope>NUCLEOTIDE SEQUENCE [LARGE SCALE GENOMIC DNA]</scope>
    <source>
        <strain evidence="7">B10K-DU-029-41</strain>
        <tissue evidence="7">Liver</tissue>
    </source>
</reference>
<dbReference type="SMART" id="SM00199">
    <property type="entry name" value="SCY"/>
    <property type="match status" value="1"/>
</dbReference>
<dbReference type="GO" id="GO:0008009">
    <property type="term" value="F:chemokine activity"/>
    <property type="evidence" value="ECO:0007669"/>
    <property type="project" value="InterPro"/>
</dbReference>
<proteinExistence type="predicted"/>
<keyword evidence="3" id="KW-0964">Secreted</keyword>
<feature type="signal peptide" evidence="5">
    <location>
        <begin position="1"/>
        <end position="17"/>
    </location>
</feature>
<dbReference type="SUPFAM" id="SSF54117">
    <property type="entry name" value="Interleukin 8-like chemokines"/>
    <property type="match status" value="1"/>
</dbReference>
<feature type="non-terminal residue" evidence="7">
    <location>
        <position position="1"/>
    </location>
</feature>
<evidence type="ECO:0000259" key="6">
    <source>
        <dbReference type="SMART" id="SM00199"/>
    </source>
</evidence>
<gene>
    <name evidence="7" type="primary">Ccl13</name>
    <name evidence="7" type="ORF">IFRKOW_R14914</name>
</gene>
<dbReference type="InterPro" id="IPR039809">
    <property type="entry name" value="Chemokine_b/g/d"/>
</dbReference>
<evidence type="ECO:0000256" key="3">
    <source>
        <dbReference type="ARBA" id="ARBA00022525"/>
    </source>
</evidence>
<evidence type="ECO:0000256" key="4">
    <source>
        <dbReference type="ARBA" id="ARBA00022729"/>
    </source>
</evidence>
<dbReference type="InterPro" id="IPR036048">
    <property type="entry name" value="Interleukin_8-like_sf"/>
</dbReference>
<dbReference type="AlphaFoldDB" id="A0A7K6PU60"/>
<keyword evidence="2" id="KW-0202">Cytokine</keyword>
<evidence type="ECO:0000256" key="5">
    <source>
        <dbReference type="SAM" id="SignalP"/>
    </source>
</evidence>
<organism evidence="7 8">
    <name type="scientific">Ifrita kowaldi</name>
    <name type="common">blue-capped ifrita</name>
    <dbReference type="NCBI Taxonomy" id="461245"/>
    <lineage>
        <taxon>Eukaryota</taxon>
        <taxon>Metazoa</taxon>
        <taxon>Chordata</taxon>
        <taxon>Craniata</taxon>
        <taxon>Vertebrata</taxon>
        <taxon>Euteleostomi</taxon>
        <taxon>Archelosauria</taxon>
        <taxon>Archosauria</taxon>
        <taxon>Dinosauria</taxon>
        <taxon>Saurischia</taxon>
        <taxon>Theropoda</taxon>
        <taxon>Coelurosauria</taxon>
        <taxon>Aves</taxon>
        <taxon>Neognathae</taxon>
        <taxon>Neoaves</taxon>
        <taxon>Telluraves</taxon>
        <taxon>Australaves</taxon>
        <taxon>Passeriformes</taxon>
        <taxon>Corvoidea</taxon>
        <taxon>Cinclosomatidae</taxon>
        <taxon>Ifrita</taxon>
    </lineage>
</organism>
<dbReference type="Gene3D" id="2.40.50.40">
    <property type="match status" value="1"/>
</dbReference>
<dbReference type="GO" id="GO:0005615">
    <property type="term" value="C:extracellular space"/>
    <property type="evidence" value="ECO:0007669"/>
    <property type="project" value="UniProtKB-KW"/>
</dbReference>
<dbReference type="PANTHER" id="PTHR12015:SF183">
    <property type="entry name" value="C-C MOTIF CHEMOKINE 3"/>
    <property type="match status" value="1"/>
</dbReference>
<dbReference type="Proteomes" id="UP000542689">
    <property type="component" value="Unassembled WGS sequence"/>
</dbReference>
<evidence type="ECO:0000256" key="2">
    <source>
        <dbReference type="ARBA" id="ARBA00022514"/>
    </source>
</evidence>
<feature type="non-terminal residue" evidence="7">
    <location>
        <position position="95"/>
    </location>
</feature>
<name>A0A7K6PU60_9CORV</name>
<dbReference type="Pfam" id="PF00048">
    <property type="entry name" value="IL8"/>
    <property type="match status" value="1"/>
</dbReference>
<accession>A0A7K6PU60</accession>
<evidence type="ECO:0000313" key="7">
    <source>
        <dbReference type="EMBL" id="NWW64135.1"/>
    </source>
</evidence>
<feature type="domain" description="Chemokine interleukin-8-like" evidence="6">
    <location>
        <begin position="28"/>
        <end position="87"/>
    </location>
</feature>
<dbReference type="InterPro" id="IPR001811">
    <property type="entry name" value="Chemokine_IL8-like_dom"/>
</dbReference>
<feature type="chain" id="PRO_5029797273" evidence="5">
    <location>
        <begin position="18"/>
        <end position="95"/>
    </location>
</feature>
<protein>
    <submittedName>
        <fullName evidence="7">CCL13 protein</fullName>
    </submittedName>
</protein>
<evidence type="ECO:0000256" key="1">
    <source>
        <dbReference type="ARBA" id="ARBA00004613"/>
    </source>
</evidence>
<keyword evidence="8" id="KW-1185">Reference proteome</keyword>
<evidence type="ECO:0000313" key="8">
    <source>
        <dbReference type="Proteomes" id="UP000542689"/>
    </source>
</evidence>
<comment type="subcellular location">
    <subcellularLocation>
        <location evidence="1">Secreted</location>
    </subcellularLocation>
</comment>
<dbReference type="PANTHER" id="PTHR12015">
    <property type="entry name" value="SMALL INDUCIBLE CYTOKINE A"/>
    <property type="match status" value="1"/>
</dbReference>